<evidence type="ECO:0000313" key="4">
    <source>
        <dbReference type="Proteomes" id="UP001437256"/>
    </source>
</evidence>
<name>A0ABR2ZCS3_9AGAR</name>
<dbReference type="EMBL" id="JBBXMP010000282">
    <property type="protein sequence ID" value="KAL0058709.1"/>
    <property type="molecule type" value="Genomic_DNA"/>
</dbReference>
<reference evidence="3 4" key="1">
    <citation type="submission" date="2024-05" db="EMBL/GenBank/DDBJ databases">
        <title>A draft genome resource for the thread blight pathogen Marasmius tenuissimus strain MS-2.</title>
        <authorList>
            <person name="Yulfo-Soto G.E."/>
            <person name="Baruah I.K."/>
            <person name="Amoako-Attah I."/>
            <person name="Bukari Y."/>
            <person name="Meinhardt L.W."/>
            <person name="Bailey B.A."/>
            <person name="Cohen S.P."/>
        </authorList>
    </citation>
    <scope>NUCLEOTIDE SEQUENCE [LARGE SCALE GENOMIC DNA]</scope>
    <source>
        <strain evidence="3 4">MS-2</strain>
    </source>
</reference>
<comment type="caution">
    <text evidence="3">The sequence shown here is derived from an EMBL/GenBank/DDBJ whole genome shotgun (WGS) entry which is preliminary data.</text>
</comment>
<evidence type="ECO:0000259" key="2">
    <source>
        <dbReference type="Pfam" id="PF09820"/>
    </source>
</evidence>
<feature type="compositionally biased region" description="Low complexity" evidence="1">
    <location>
        <begin position="30"/>
        <end position="39"/>
    </location>
</feature>
<proteinExistence type="predicted"/>
<dbReference type="Proteomes" id="UP001437256">
    <property type="component" value="Unassembled WGS sequence"/>
</dbReference>
<feature type="domain" description="AAA-ATPase-like" evidence="2">
    <location>
        <begin position="142"/>
        <end position="320"/>
    </location>
</feature>
<sequence length="482" mass="55921">MHRALHTYIEPYSMLRALALNTKARLVSNSTRLSSSNTSLHRQRRKLGQKVFRPQPSSQLNRTSLQETRLPGHGRLYLSRGDQLVNKTREPTIRTSSDFYTNGDQHGNNEVEFYPPYSKKTIKARLAELRDPTTDFKLLVHRRHYCDHTPIFRNVISKHPTVLLVTPPGHGKTTILSMIHYFYNVLHKDEFHDLFQHTAVGRYISQEEGEIARRGECFVMTLDLAKLDVFDPDFDFDKALNKQLKQFLDVHADFFGSANLIDSRSRYKQSRESWWVGASKLHRIDARSRMSVTKGESFRLGRRLVFCIDEFDVPPRKIWRASLDGFPQDKHVEFDLQFLNFLRALSIWHNHGLPDMPLVMFAGQSGEIFLPPGLTHYPTSFKVHNLVDGYNFKGVNDMRGFNQEDIQSIADRLDNDFHSLGLGELAKEYLDSDDGEYEWSYVGQRYGLSCTMILRYFHDRLEKAARRVKGKVAGKYVTRNMS</sequence>
<evidence type="ECO:0000256" key="1">
    <source>
        <dbReference type="SAM" id="MobiDB-lite"/>
    </source>
</evidence>
<feature type="region of interest" description="Disordered" evidence="1">
    <location>
        <begin position="30"/>
        <end position="73"/>
    </location>
</feature>
<feature type="compositionally biased region" description="Polar residues" evidence="1">
    <location>
        <begin position="55"/>
        <end position="67"/>
    </location>
</feature>
<dbReference type="InterPro" id="IPR027417">
    <property type="entry name" value="P-loop_NTPase"/>
</dbReference>
<gene>
    <name evidence="3" type="ORF">AAF712_014592</name>
</gene>
<dbReference type="SUPFAM" id="SSF52540">
    <property type="entry name" value="P-loop containing nucleoside triphosphate hydrolases"/>
    <property type="match status" value="1"/>
</dbReference>
<dbReference type="Pfam" id="PF09820">
    <property type="entry name" value="AAA-ATPase_like"/>
    <property type="match status" value="1"/>
</dbReference>
<organism evidence="3 4">
    <name type="scientific">Marasmius tenuissimus</name>
    <dbReference type="NCBI Taxonomy" id="585030"/>
    <lineage>
        <taxon>Eukaryota</taxon>
        <taxon>Fungi</taxon>
        <taxon>Dikarya</taxon>
        <taxon>Basidiomycota</taxon>
        <taxon>Agaricomycotina</taxon>
        <taxon>Agaricomycetes</taxon>
        <taxon>Agaricomycetidae</taxon>
        <taxon>Agaricales</taxon>
        <taxon>Marasmiineae</taxon>
        <taxon>Marasmiaceae</taxon>
        <taxon>Marasmius</taxon>
    </lineage>
</organism>
<keyword evidence="4" id="KW-1185">Reference proteome</keyword>
<protein>
    <recommendedName>
        <fullName evidence="2">AAA-ATPase-like domain-containing protein</fullName>
    </recommendedName>
</protein>
<dbReference type="InterPro" id="IPR018631">
    <property type="entry name" value="AAA-ATPase-like_dom"/>
</dbReference>
<evidence type="ECO:0000313" key="3">
    <source>
        <dbReference type="EMBL" id="KAL0058709.1"/>
    </source>
</evidence>
<accession>A0ABR2ZCS3</accession>